<dbReference type="GeneID" id="67210431"/>
<gene>
    <name evidence="1" type="ORF">ACFFOL_12215</name>
</gene>
<reference evidence="1" key="1">
    <citation type="submission" date="2024-09" db="EMBL/GenBank/DDBJ databases">
        <authorList>
            <person name="Sun Q."/>
        </authorList>
    </citation>
    <scope>NUCLEOTIDE SEQUENCE [LARGE SCALE GENOMIC DNA]</scope>
    <source>
        <strain evidence="1">JCM 31273</strain>
    </source>
</reference>
<proteinExistence type="predicted"/>
<dbReference type="Gene3D" id="3.10.180.10">
    <property type="entry name" value="2,3-Dihydroxybiphenyl 1,2-Dioxygenase, domain 1"/>
    <property type="match status" value="1"/>
</dbReference>
<protein>
    <submittedName>
        <fullName evidence="1">VOC family protein</fullName>
    </submittedName>
</protein>
<dbReference type="SUPFAM" id="SSF54593">
    <property type="entry name" value="Glyoxalase/Bleomycin resistance protein/Dihydroxybiphenyl dioxygenase"/>
    <property type="match status" value="1"/>
</dbReference>
<evidence type="ECO:0000313" key="1">
    <source>
        <dbReference type="EMBL" id="MFB9824927.1"/>
    </source>
</evidence>
<keyword evidence="2" id="KW-1185">Reference proteome</keyword>
<comment type="caution">
    <text evidence="1">The sequence shown here is derived from an EMBL/GenBank/DDBJ whole genome shotgun (WGS) entry which is preliminary data.</text>
</comment>
<dbReference type="Proteomes" id="UP001589595">
    <property type="component" value="Unassembled WGS sequence"/>
</dbReference>
<evidence type="ECO:0000313" key="2">
    <source>
        <dbReference type="Proteomes" id="UP001589595"/>
    </source>
</evidence>
<sequence>MGAPDGIVFVRTANRERVVDWYREVVDADVWLEQPGCTILERGGFRFGFCDAGGDADAATETEGILTFVYPDRDGVDRMHDRVGDAAREEPHVNERYDIYQFFADDPDGRTVEFQTFLHDLPE</sequence>
<accession>A0ABD5MSK5</accession>
<dbReference type="AlphaFoldDB" id="A0ABD5MSK5"/>
<organism evidence="1 2">
    <name type="scientific">Halobaculum roseum</name>
    <dbReference type="NCBI Taxonomy" id="2175149"/>
    <lineage>
        <taxon>Archaea</taxon>
        <taxon>Methanobacteriati</taxon>
        <taxon>Methanobacteriota</taxon>
        <taxon>Stenosarchaea group</taxon>
        <taxon>Halobacteria</taxon>
        <taxon>Halobacteriales</taxon>
        <taxon>Haloferacaceae</taxon>
        <taxon>Halobaculum</taxon>
    </lineage>
</organism>
<dbReference type="InterPro" id="IPR029068">
    <property type="entry name" value="Glyas_Bleomycin-R_OHBP_Dase"/>
</dbReference>
<dbReference type="RefSeq" id="WP_222923037.1">
    <property type="nucleotide sequence ID" value="NZ_CP082286.1"/>
</dbReference>
<dbReference type="EMBL" id="JBHMAJ010000007">
    <property type="protein sequence ID" value="MFB9824927.1"/>
    <property type="molecule type" value="Genomic_DNA"/>
</dbReference>
<dbReference type="CDD" id="cd06587">
    <property type="entry name" value="VOC"/>
    <property type="match status" value="1"/>
</dbReference>
<name>A0ABD5MSK5_9EURY</name>